<dbReference type="SUPFAM" id="SSF53098">
    <property type="entry name" value="Ribonuclease H-like"/>
    <property type="match status" value="1"/>
</dbReference>
<dbReference type="PANTHER" id="PTHR47481">
    <property type="match status" value="1"/>
</dbReference>
<proteinExistence type="predicted"/>
<evidence type="ECO:0000256" key="1">
    <source>
        <dbReference type="SAM" id="MobiDB-lite"/>
    </source>
</evidence>
<feature type="compositionally biased region" description="Low complexity" evidence="1">
    <location>
        <begin position="254"/>
        <end position="263"/>
    </location>
</feature>
<dbReference type="Pfam" id="PF13976">
    <property type="entry name" value="gag_pre-integrs"/>
    <property type="match status" value="1"/>
</dbReference>
<evidence type="ECO:0000313" key="3">
    <source>
        <dbReference type="EMBL" id="KAK5841866.1"/>
    </source>
</evidence>
<dbReference type="PANTHER" id="PTHR47481:SF10">
    <property type="entry name" value="COPIA-LIKE POLYPROTEIN_RETROTRANSPOSON"/>
    <property type="match status" value="1"/>
</dbReference>
<organism evidence="3 4">
    <name type="scientific">Gossypium arboreum</name>
    <name type="common">Tree cotton</name>
    <name type="synonym">Gossypium nanking</name>
    <dbReference type="NCBI Taxonomy" id="29729"/>
    <lineage>
        <taxon>Eukaryota</taxon>
        <taxon>Viridiplantae</taxon>
        <taxon>Streptophyta</taxon>
        <taxon>Embryophyta</taxon>
        <taxon>Tracheophyta</taxon>
        <taxon>Spermatophyta</taxon>
        <taxon>Magnoliopsida</taxon>
        <taxon>eudicotyledons</taxon>
        <taxon>Gunneridae</taxon>
        <taxon>Pentapetalae</taxon>
        <taxon>rosids</taxon>
        <taxon>malvids</taxon>
        <taxon>Malvales</taxon>
        <taxon>Malvaceae</taxon>
        <taxon>Malvoideae</taxon>
        <taxon>Gossypium</taxon>
    </lineage>
</organism>
<name>A0ABR0QS88_GOSAR</name>
<dbReference type="InterPro" id="IPR001584">
    <property type="entry name" value="Integrase_cat-core"/>
</dbReference>
<keyword evidence="4" id="KW-1185">Reference proteome</keyword>
<dbReference type="InterPro" id="IPR012337">
    <property type="entry name" value="RNaseH-like_sf"/>
</dbReference>
<dbReference type="InterPro" id="IPR054722">
    <property type="entry name" value="PolX-like_BBD"/>
</dbReference>
<dbReference type="Pfam" id="PF14223">
    <property type="entry name" value="Retrotran_gag_2"/>
    <property type="match status" value="1"/>
</dbReference>
<protein>
    <recommendedName>
        <fullName evidence="2">Integrase catalytic domain-containing protein</fullName>
    </recommendedName>
</protein>
<dbReference type="Proteomes" id="UP001358586">
    <property type="component" value="Chromosome 2"/>
</dbReference>
<evidence type="ECO:0000259" key="2">
    <source>
        <dbReference type="PROSITE" id="PS50994"/>
    </source>
</evidence>
<dbReference type="Gene3D" id="3.30.420.10">
    <property type="entry name" value="Ribonuclease H-like superfamily/Ribonuclease H"/>
    <property type="match status" value="1"/>
</dbReference>
<dbReference type="EMBL" id="JARKNE010000002">
    <property type="protein sequence ID" value="KAK5841866.1"/>
    <property type="molecule type" value="Genomic_DNA"/>
</dbReference>
<sequence>MARTNSADSASTDGGCAAFHNNKVVNYFPRHDVVKLDDGTFIQWCQQVRLILGGYGFLGFVDGTLYPPSRFVASPDGSLVPNLSAQVFDQQDQLLTSWLLSTVSSSCLPSFTNARSACDVWTTTASLFAADTGVKQSWIRHELHSLKKGVLSIKDYVPKIKNLCALLVASDTRISEVEKTQVMLADLPSDFDAVVSSVSLASESVSFQRLVDALIECENRQLRAIQEVVMHANLVECVLSPASAVSARGGRPLASGRGSSAEARASDVDRALGGSRSVPLDPQRDFGDGVGGPSTQRMRFTHSFSQNQVGFGQNQHAFSPNYAFGQNWTPARYYGGPMHKNYAGQHNVLEGHLPRLGPSRLNLVDALHGPSRPFAPYNGVGAGNFDGHLNDCRPVSNCVQVGYPLSRDPVVGDGCDPSAPPIPWRMKPRARVYSGFDPCIGFPRVGDLYASDYSGYSGSHVNTAQVGSNGGDTDGYIPVPVGSASWYPDSGASNHVCRDASALQDSSPYFGKSSLLMGDGTPAPISSVGTCVLPTQSKLFRLSDVLCVPQIRKNLMSVSQFARDNNVYFEFHPIYCVVKDVVTRETLLKGHIHDGLYQFSLPDMSSPTVSSPVATSIEFQNKSDKGDVFSLWHKRLGHPSTCVVKSILNKCNVVLEKDCLDGVCTACQKGKSQKLHFTHSTTEYSTPFELVVSDLWGPTSVTCGNNWYYIAFVDVRTRFTWVYLLLQKSQALQCFVQFQQLVKTQFGVSIKQFQSDWGGEYRAFTLILASQGIIHRITCPHTSEQNGVVERKHCHIVDMGITLLAQAVVPLLAQSSPHASCSFVPVTAQSRVGSDREPNGCSSGNNVSSRPTDIVEEVSVGPLVVDVPISNTHPMVTRAKASVFKPKPFNLRCLSNYPKMNEKANVC</sequence>
<feature type="domain" description="Integrase catalytic" evidence="2">
    <location>
        <begin position="683"/>
        <end position="793"/>
    </location>
</feature>
<evidence type="ECO:0000313" key="4">
    <source>
        <dbReference type="Proteomes" id="UP001358586"/>
    </source>
</evidence>
<comment type="caution">
    <text evidence="3">The sequence shown here is derived from an EMBL/GenBank/DDBJ whole genome shotgun (WGS) entry which is preliminary data.</text>
</comment>
<dbReference type="Pfam" id="PF22936">
    <property type="entry name" value="Pol_BBD"/>
    <property type="match status" value="1"/>
</dbReference>
<dbReference type="PROSITE" id="PS50994">
    <property type="entry name" value="INTEGRASE"/>
    <property type="match status" value="1"/>
</dbReference>
<feature type="region of interest" description="Disordered" evidence="1">
    <location>
        <begin position="246"/>
        <end position="290"/>
    </location>
</feature>
<dbReference type="InterPro" id="IPR036397">
    <property type="entry name" value="RNaseH_sf"/>
</dbReference>
<dbReference type="InterPro" id="IPR025724">
    <property type="entry name" value="GAG-pre-integrase_dom"/>
</dbReference>
<accession>A0ABR0QS88</accession>
<reference evidence="3 4" key="1">
    <citation type="submission" date="2023-03" db="EMBL/GenBank/DDBJ databases">
        <title>WGS of Gossypium arboreum.</title>
        <authorList>
            <person name="Yu D."/>
        </authorList>
    </citation>
    <scope>NUCLEOTIDE SEQUENCE [LARGE SCALE GENOMIC DNA]</scope>
    <source>
        <tissue evidence="3">Leaf</tissue>
    </source>
</reference>
<gene>
    <name evidence="3" type="ORF">PVK06_004190</name>
</gene>